<proteinExistence type="predicted"/>
<organism evidence="2 3">
    <name type="scientific">Vibrio stylophorae</name>
    <dbReference type="NCBI Taxonomy" id="659351"/>
    <lineage>
        <taxon>Bacteria</taxon>
        <taxon>Pseudomonadati</taxon>
        <taxon>Pseudomonadota</taxon>
        <taxon>Gammaproteobacteria</taxon>
        <taxon>Vibrionales</taxon>
        <taxon>Vibrionaceae</taxon>
        <taxon>Vibrio</taxon>
    </lineage>
</organism>
<accession>A0ABN8DU11</accession>
<reference evidence="2" key="1">
    <citation type="submission" date="2021-11" db="EMBL/GenBank/DDBJ databases">
        <authorList>
            <person name="Rodrigo-Torres L."/>
            <person name="Arahal R. D."/>
            <person name="Lucena T."/>
        </authorList>
    </citation>
    <scope>NUCLEOTIDE SEQUENCE</scope>
    <source>
        <strain evidence="2">CECT 7929</strain>
    </source>
</reference>
<evidence type="ECO:0000313" key="2">
    <source>
        <dbReference type="EMBL" id="CAH0533400.1"/>
    </source>
</evidence>
<feature type="chain" id="PRO_5046726338" evidence="1">
    <location>
        <begin position="33"/>
        <end position="161"/>
    </location>
</feature>
<comment type="caution">
    <text evidence="2">The sequence shown here is derived from an EMBL/GenBank/DDBJ whole genome shotgun (WGS) entry which is preliminary data.</text>
</comment>
<sequence>MINRNFGCAMKRIGVSCLVMFTSLWVAPSVSAASYGEQLGQCLSAQTTVQDKTLMAQWAFVLMGQHPALAGYSKATPSQLQRLNQQVVQLVMDLTVKRCSEQTMRAIQHEGRQGLEQGFQVMGSDALQTLGQAPAMQKQLAALQQQINVGQLMQQLLMQAR</sequence>
<feature type="signal peptide" evidence="1">
    <location>
        <begin position="1"/>
        <end position="32"/>
    </location>
</feature>
<dbReference type="Proteomes" id="UP000838672">
    <property type="component" value="Unassembled WGS sequence"/>
</dbReference>
<keyword evidence="3" id="KW-1185">Reference proteome</keyword>
<dbReference type="EMBL" id="CAKLDI010000001">
    <property type="protein sequence ID" value="CAH0533400.1"/>
    <property type="molecule type" value="Genomic_DNA"/>
</dbReference>
<protein>
    <submittedName>
        <fullName evidence="2">Uncharacterized protein</fullName>
    </submittedName>
</protein>
<evidence type="ECO:0000313" key="3">
    <source>
        <dbReference type="Proteomes" id="UP000838672"/>
    </source>
</evidence>
<keyword evidence="1" id="KW-0732">Signal</keyword>
<name>A0ABN8DU11_9VIBR</name>
<gene>
    <name evidence="2" type="ORF">VST7929_01266</name>
</gene>
<evidence type="ECO:0000256" key="1">
    <source>
        <dbReference type="SAM" id="SignalP"/>
    </source>
</evidence>